<dbReference type="EMBL" id="JACOPN010000008">
    <property type="protein sequence ID" value="MBC5717851.1"/>
    <property type="molecule type" value="Genomic_DNA"/>
</dbReference>
<evidence type="ECO:0000313" key="2">
    <source>
        <dbReference type="Proteomes" id="UP000602260"/>
    </source>
</evidence>
<protein>
    <submittedName>
        <fullName evidence="1">Plasmid mobilization relaxosome protein MobC</fullName>
    </submittedName>
</protein>
<keyword evidence="2" id="KW-1185">Reference proteome</keyword>
<gene>
    <name evidence="1" type="primary">mobC</name>
    <name evidence="1" type="ORF">H8S55_11065</name>
</gene>
<name>A0A8J6J649_9FIRM</name>
<dbReference type="AlphaFoldDB" id="A0A8J6J649"/>
<evidence type="ECO:0000313" key="1">
    <source>
        <dbReference type="EMBL" id="MBC5717851.1"/>
    </source>
</evidence>
<dbReference type="Proteomes" id="UP000602260">
    <property type="component" value="Unassembled WGS sequence"/>
</dbReference>
<comment type="caution">
    <text evidence="1">The sequence shown here is derived from an EMBL/GenBank/DDBJ whole genome shotgun (WGS) entry which is preliminary data.</text>
</comment>
<dbReference type="InterPro" id="IPR053842">
    <property type="entry name" value="NikA-like"/>
</dbReference>
<proteinExistence type="predicted"/>
<sequence length="103" mass="11572">MPGRTHMISVRLTDAERRKLSQICAVSGLPVSAAIREMIGGVTIRQRPPQELHDLYVEINRIGNNINQIARKANAGFATKDDMRELLFLMKAIEQKMAKVAEQ</sequence>
<organism evidence="1 2">
    <name type="scientific">Flintibacter faecis</name>
    <dbReference type="NCBI Taxonomy" id="2763047"/>
    <lineage>
        <taxon>Bacteria</taxon>
        <taxon>Bacillati</taxon>
        <taxon>Bacillota</taxon>
        <taxon>Clostridia</taxon>
        <taxon>Eubacteriales</taxon>
        <taxon>Flintibacter</taxon>
    </lineage>
</organism>
<dbReference type="RefSeq" id="WP_186879022.1">
    <property type="nucleotide sequence ID" value="NZ_JACOPN010000008.1"/>
</dbReference>
<dbReference type="Pfam" id="PF21983">
    <property type="entry name" value="NikA-like"/>
    <property type="match status" value="1"/>
</dbReference>
<reference evidence="1" key="1">
    <citation type="submission" date="2020-08" db="EMBL/GenBank/DDBJ databases">
        <title>Genome public.</title>
        <authorList>
            <person name="Liu C."/>
            <person name="Sun Q."/>
        </authorList>
    </citation>
    <scope>NUCLEOTIDE SEQUENCE</scope>
    <source>
        <strain evidence="1">BX5</strain>
    </source>
</reference>
<accession>A0A8J6J649</accession>